<proteinExistence type="predicted"/>
<evidence type="ECO:0000313" key="2">
    <source>
        <dbReference type="EMBL" id="KAL1260518.1"/>
    </source>
</evidence>
<comment type="caution">
    <text evidence="2">The sequence shown here is derived from an EMBL/GenBank/DDBJ whole genome shotgun (WGS) entry which is preliminary data.</text>
</comment>
<gene>
    <name evidence="2" type="ORF">QQF64_008345</name>
</gene>
<keyword evidence="3" id="KW-1185">Reference proteome</keyword>
<evidence type="ECO:0000256" key="1">
    <source>
        <dbReference type="SAM" id="MobiDB-lite"/>
    </source>
</evidence>
<sequence>MATHPALSRFLPHPHSHSVGAGQYEESHRRGKHSPIFSRFPGEDMAPCLGPFNNSDLQLLLRHKEALIGSAASL</sequence>
<evidence type="ECO:0000313" key="3">
    <source>
        <dbReference type="Proteomes" id="UP001558613"/>
    </source>
</evidence>
<dbReference type="Proteomes" id="UP001558613">
    <property type="component" value="Unassembled WGS sequence"/>
</dbReference>
<organism evidence="2 3">
    <name type="scientific">Cirrhinus molitorella</name>
    <name type="common">mud carp</name>
    <dbReference type="NCBI Taxonomy" id="172907"/>
    <lineage>
        <taxon>Eukaryota</taxon>
        <taxon>Metazoa</taxon>
        <taxon>Chordata</taxon>
        <taxon>Craniata</taxon>
        <taxon>Vertebrata</taxon>
        <taxon>Euteleostomi</taxon>
        <taxon>Actinopterygii</taxon>
        <taxon>Neopterygii</taxon>
        <taxon>Teleostei</taxon>
        <taxon>Ostariophysi</taxon>
        <taxon>Cypriniformes</taxon>
        <taxon>Cyprinidae</taxon>
        <taxon>Labeoninae</taxon>
        <taxon>Labeonini</taxon>
        <taxon>Cirrhinus</taxon>
    </lineage>
</organism>
<dbReference type="EMBL" id="JAYMGO010000015">
    <property type="protein sequence ID" value="KAL1260518.1"/>
    <property type="molecule type" value="Genomic_DNA"/>
</dbReference>
<reference evidence="2 3" key="1">
    <citation type="submission" date="2023-09" db="EMBL/GenBank/DDBJ databases">
        <authorList>
            <person name="Wang M."/>
        </authorList>
    </citation>
    <scope>NUCLEOTIDE SEQUENCE [LARGE SCALE GENOMIC DNA]</scope>
    <source>
        <strain evidence="2">GT-2023</strain>
        <tissue evidence="2">Liver</tissue>
    </source>
</reference>
<accession>A0ABR3M5W6</accession>
<protein>
    <submittedName>
        <fullName evidence="2">Uncharacterized protein</fullName>
    </submittedName>
</protein>
<feature type="region of interest" description="Disordered" evidence="1">
    <location>
        <begin position="1"/>
        <end position="37"/>
    </location>
</feature>
<name>A0ABR3M5W6_9TELE</name>